<evidence type="ECO:0000313" key="2">
    <source>
        <dbReference type="Proteomes" id="UP000281498"/>
    </source>
</evidence>
<reference evidence="1 2" key="1">
    <citation type="submission" date="2017-10" db="EMBL/GenBank/DDBJ databases">
        <title>Bacillus sp. nov., a halophilic bacterium isolated from a Keqin Lake.</title>
        <authorList>
            <person name="Wang H."/>
        </authorList>
    </citation>
    <scope>NUCLEOTIDE SEQUENCE [LARGE SCALE GENOMIC DNA]</scope>
    <source>
        <strain evidence="1 2">KCTC 13187</strain>
    </source>
</reference>
<keyword evidence="1" id="KW-0946">Virion</keyword>
<evidence type="ECO:0000313" key="1">
    <source>
        <dbReference type="EMBL" id="RKL69250.1"/>
    </source>
</evidence>
<gene>
    <name evidence="1" type="ORF">CR203_04265</name>
</gene>
<dbReference type="Pfam" id="PF11007">
    <property type="entry name" value="CotJA"/>
    <property type="match status" value="1"/>
</dbReference>
<organism evidence="1 2">
    <name type="scientific">Salipaludibacillus neizhouensis</name>
    <dbReference type="NCBI Taxonomy" id="885475"/>
    <lineage>
        <taxon>Bacteria</taxon>
        <taxon>Bacillati</taxon>
        <taxon>Bacillota</taxon>
        <taxon>Bacilli</taxon>
        <taxon>Bacillales</taxon>
        <taxon>Bacillaceae</taxon>
    </lineage>
</organism>
<dbReference type="AlphaFoldDB" id="A0A3A9KF18"/>
<dbReference type="EMBL" id="PDOE01000001">
    <property type="protein sequence ID" value="RKL69250.1"/>
    <property type="molecule type" value="Genomic_DNA"/>
</dbReference>
<accession>A0A3A9KF18</accession>
<dbReference type="RefSeq" id="WP_110936111.1">
    <property type="nucleotide sequence ID" value="NZ_KZ614146.1"/>
</dbReference>
<sequence length="76" mass="9106">MKDFTTRKVYYPYVSPFDPCPPITEKVYSTPAQLYLGFQPENLQQFTPQEALYAGTLWKVFYDPYYGWYEKGREDQ</sequence>
<proteinExistence type="predicted"/>
<keyword evidence="2" id="KW-1185">Reference proteome</keyword>
<name>A0A3A9KF18_9BACI</name>
<comment type="caution">
    <text evidence="1">The sequence shown here is derived from an EMBL/GenBank/DDBJ whole genome shotgun (WGS) entry which is preliminary data.</text>
</comment>
<dbReference type="InterPro" id="IPR020256">
    <property type="entry name" value="Spore_coat_CotJA"/>
</dbReference>
<protein>
    <submittedName>
        <fullName evidence="1">Spore coat protein CotJA</fullName>
    </submittedName>
</protein>
<keyword evidence="1" id="KW-0167">Capsid protein</keyword>
<dbReference type="Proteomes" id="UP000281498">
    <property type="component" value="Unassembled WGS sequence"/>
</dbReference>
<dbReference type="OrthoDB" id="2376696at2"/>